<evidence type="ECO:0000256" key="2">
    <source>
        <dbReference type="ARBA" id="ARBA00023002"/>
    </source>
</evidence>
<name>A0A2N6PJN1_9MICO</name>
<evidence type="ECO:0000256" key="1">
    <source>
        <dbReference type="ARBA" id="ARBA00006484"/>
    </source>
</evidence>
<dbReference type="InterPro" id="IPR057326">
    <property type="entry name" value="KR_dom"/>
</dbReference>
<dbReference type="Gene3D" id="3.40.50.720">
    <property type="entry name" value="NAD(P)-binding Rossmann-like Domain"/>
    <property type="match status" value="1"/>
</dbReference>
<dbReference type="SMART" id="SM00822">
    <property type="entry name" value="PKS_KR"/>
    <property type="match status" value="1"/>
</dbReference>
<protein>
    <submittedName>
        <fullName evidence="4">Oxidoreductase</fullName>
    </submittedName>
</protein>
<feature type="domain" description="Ketoreductase" evidence="3">
    <location>
        <begin position="8"/>
        <end position="170"/>
    </location>
</feature>
<evidence type="ECO:0000313" key="4">
    <source>
        <dbReference type="EMBL" id="PMB98889.1"/>
    </source>
</evidence>
<reference evidence="4 5" key="1">
    <citation type="submission" date="2017-09" db="EMBL/GenBank/DDBJ databases">
        <title>Bacterial strain isolated from the female urinary microbiota.</title>
        <authorList>
            <person name="Thomas-White K."/>
            <person name="Kumar N."/>
            <person name="Forster S."/>
            <person name="Putonti C."/>
            <person name="Lawley T."/>
            <person name="Wolfe A.J."/>
        </authorList>
    </citation>
    <scope>NUCLEOTIDE SEQUENCE [LARGE SCALE GENOMIC DNA]</scope>
    <source>
        <strain evidence="4 5">UMB0680</strain>
    </source>
</reference>
<dbReference type="OrthoDB" id="9793325at2"/>
<organism evidence="4 5">
    <name type="scientific">Brevibacterium luteolum</name>
    <dbReference type="NCBI Taxonomy" id="199591"/>
    <lineage>
        <taxon>Bacteria</taxon>
        <taxon>Bacillati</taxon>
        <taxon>Actinomycetota</taxon>
        <taxon>Actinomycetes</taxon>
        <taxon>Micrococcales</taxon>
        <taxon>Brevibacteriaceae</taxon>
        <taxon>Brevibacterium</taxon>
    </lineage>
</organism>
<dbReference type="Proteomes" id="UP000235703">
    <property type="component" value="Unassembled WGS sequence"/>
</dbReference>
<keyword evidence="2" id="KW-0560">Oxidoreductase</keyword>
<accession>A0A2N6PJN1</accession>
<evidence type="ECO:0000259" key="3">
    <source>
        <dbReference type="SMART" id="SM00822"/>
    </source>
</evidence>
<dbReference type="PANTHER" id="PTHR43943">
    <property type="entry name" value="DEHYDROGENASE/REDUCTASE (SDR FAMILY) MEMBER 4"/>
    <property type="match status" value="1"/>
</dbReference>
<dbReference type="GO" id="GO:0016491">
    <property type="term" value="F:oxidoreductase activity"/>
    <property type="evidence" value="ECO:0007669"/>
    <property type="project" value="UniProtKB-KW"/>
</dbReference>
<dbReference type="PRINTS" id="PR00081">
    <property type="entry name" value="GDHRDH"/>
</dbReference>
<evidence type="ECO:0000313" key="5">
    <source>
        <dbReference type="Proteomes" id="UP000235703"/>
    </source>
</evidence>
<dbReference type="PANTHER" id="PTHR43943:SF17">
    <property type="entry name" value="3-PHENYLPROPIONATE-DIHYDRODIOL_CINNAMIC ACID-DIHYDRODIOL DEHYDROGENASE"/>
    <property type="match status" value="1"/>
</dbReference>
<dbReference type="EMBL" id="PNFZ01000002">
    <property type="protein sequence ID" value="PMB98889.1"/>
    <property type="molecule type" value="Genomic_DNA"/>
</dbReference>
<proteinExistence type="inferred from homology"/>
<dbReference type="AlphaFoldDB" id="A0A2N6PJN1"/>
<dbReference type="InterPro" id="IPR036291">
    <property type="entry name" value="NAD(P)-bd_dom_sf"/>
</dbReference>
<dbReference type="InterPro" id="IPR002347">
    <property type="entry name" value="SDR_fam"/>
</dbReference>
<comment type="similarity">
    <text evidence="1">Belongs to the short-chain dehydrogenases/reductases (SDR) family.</text>
</comment>
<gene>
    <name evidence="4" type="ORF">CJ198_06260</name>
</gene>
<dbReference type="Pfam" id="PF13561">
    <property type="entry name" value="adh_short_C2"/>
    <property type="match status" value="1"/>
</dbReference>
<keyword evidence="5" id="KW-1185">Reference proteome</keyword>
<dbReference type="SUPFAM" id="SSF51735">
    <property type="entry name" value="NAD(P)-binding Rossmann-fold domains"/>
    <property type="match status" value="1"/>
</dbReference>
<dbReference type="RefSeq" id="WP_102161718.1">
    <property type="nucleotide sequence ID" value="NZ_PNFZ01000002.1"/>
</dbReference>
<sequence length="244" mass="25247">MDLQISGRTFIVTGGSSGLGLATAEALVAEDANVVISSRSQEKIDAAVGQLGDRAAGLALDNAAHDAGEQLFTAAAEAFADAPVAGVFISVGGPAVGHYFDTSEEQWREAIESVFLGSLRLARCACERLETGSAVGMVLSSSVWNPIPSIAISNALRPGIAMAIKNIADEIGPRGIRIFGVAPGQILTPRMGEAPDAEQLEHVPLRRLGQPHEFGQVAAFLLSPIASYITGSVIAVDGGMVRSL</sequence>
<comment type="caution">
    <text evidence="4">The sequence shown here is derived from an EMBL/GenBank/DDBJ whole genome shotgun (WGS) entry which is preliminary data.</text>
</comment>